<gene>
    <name evidence="3" type="ORF">ECRASSUSDP1_LOCUS20508</name>
</gene>
<name>A0AAD2D3V6_EUPCR</name>
<accession>A0AAD2D3V6</accession>
<feature type="region of interest" description="Disordered" evidence="1">
    <location>
        <begin position="187"/>
        <end position="231"/>
    </location>
</feature>
<feature type="compositionally biased region" description="Basic and acidic residues" evidence="1">
    <location>
        <begin position="198"/>
        <end position="211"/>
    </location>
</feature>
<keyword evidence="2" id="KW-0812">Transmembrane</keyword>
<feature type="transmembrane region" description="Helical" evidence="2">
    <location>
        <begin position="111"/>
        <end position="133"/>
    </location>
</feature>
<feature type="transmembrane region" description="Helical" evidence="2">
    <location>
        <begin position="12"/>
        <end position="36"/>
    </location>
</feature>
<keyword evidence="4" id="KW-1185">Reference proteome</keyword>
<evidence type="ECO:0000313" key="4">
    <source>
        <dbReference type="Proteomes" id="UP001295684"/>
    </source>
</evidence>
<dbReference type="EMBL" id="CAMPGE010020919">
    <property type="protein sequence ID" value="CAI2379100.1"/>
    <property type="molecule type" value="Genomic_DNA"/>
</dbReference>
<dbReference type="Proteomes" id="UP001295684">
    <property type="component" value="Unassembled WGS sequence"/>
</dbReference>
<sequence>MATYHSLKSSVIFICEYDLVLAILNCLVFVVLVFVVPSYFTLAVLLRAVVLALPKAAAGVVLWRKNYDEVWKKSKFGVNAIFLGVQAVLDVGISTWGWYEPDDKKLKAGLSIGLFLCFVFLWLVDLIFLKVLYRFAKTENEAPKRVDVVKVIVKEMEKVRLFEEKEEKIKKDKEAREWRDRGEFDNIDIKSNQSNENGRVERQSTGKKMIDQEQPEIIQHSSERNIKPKNK</sequence>
<proteinExistence type="predicted"/>
<feature type="transmembrane region" description="Helical" evidence="2">
    <location>
        <begin position="42"/>
        <end position="64"/>
    </location>
</feature>
<protein>
    <submittedName>
        <fullName evidence="3">Uncharacterized protein</fullName>
    </submittedName>
</protein>
<keyword evidence="2" id="KW-1133">Transmembrane helix</keyword>
<evidence type="ECO:0000256" key="2">
    <source>
        <dbReference type="SAM" id="Phobius"/>
    </source>
</evidence>
<evidence type="ECO:0000313" key="3">
    <source>
        <dbReference type="EMBL" id="CAI2379100.1"/>
    </source>
</evidence>
<keyword evidence="2" id="KW-0472">Membrane</keyword>
<dbReference type="AlphaFoldDB" id="A0AAD2D3V6"/>
<feature type="compositionally biased region" description="Basic and acidic residues" evidence="1">
    <location>
        <begin position="221"/>
        <end position="231"/>
    </location>
</feature>
<comment type="caution">
    <text evidence="3">The sequence shown here is derived from an EMBL/GenBank/DDBJ whole genome shotgun (WGS) entry which is preliminary data.</text>
</comment>
<organism evidence="3 4">
    <name type="scientific">Euplotes crassus</name>
    <dbReference type="NCBI Taxonomy" id="5936"/>
    <lineage>
        <taxon>Eukaryota</taxon>
        <taxon>Sar</taxon>
        <taxon>Alveolata</taxon>
        <taxon>Ciliophora</taxon>
        <taxon>Intramacronucleata</taxon>
        <taxon>Spirotrichea</taxon>
        <taxon>Hypotrichia</taxon>
        <taxon>Euplotida</taxon>
        <taxon>Euplotidae</taxon>
        <taxon>Moneuplotes</taxon>
    </lineage>
</organism>
<feature type="transmembrane region" description="Helical" evidence="2">
    <location>
        <begin position="76"/>
        <end position="99"/>
    </location>
</feature>
<reference evidence="3" key="1">
    <citation type="submission" date="2023-07" db="EMBL/GenBank/DDBJ databases">
        <authorList>
            <consortium name="AG Swart"/>
            <person name="Singh M."/>
            <person name="Singh A."/>
            <person name="Seah K."/>
            <person name="Emmerich C."/>
        </authorList>
    </citation>
    <scope>NUCLEOTIDE SEQUENCE</scope>
    <source>
        <strain evidence="3">DP1</strain>
    </source>
</reference>
<evidence type="ECO:0000256" key="1">
    <source>
        <dbReference type="SAM" id="MobiDB-lite"/>
    </source>
</evidence>